<dbReference type="InterPro" id="IPR014748">
    <property type="entry name" value="Enoyl-CoA_hydra_C"/>
</dbReference>
<dbReference type="AlphaFoldDB" id="A0A381NTK1"/>
<dbReference type="Gene3D" id="3.90.226.10">
    <property type="entry name" value="2-enoyl-CoA Hydratase, Chain A, domain 1"/>
    <property type="match status" value="1"/>
</dbReference>
<name>A0A381NTK1_9ZZZZ</name>
<keyword evidence="2" id="KW-0456">Lyase</keyword>
<dbReference type="PANTHER" id="PTHR11941:SF54">
    <property type="entry name" value="ENOYL-COA HYDRATASE, MITOCHONDRIAL"/>
    <property type="match status" value="1"/>
</dbReference>
<dbReference type="Pfam" id="PF00378">
    <property type="entry name" value="ECH_1"/>
    <property type="match status" value="1"/>
</dbReference>
<sequence>MHVTLSRPEVLNALNSDAHFLLDEAFNRFAGDSELQIATITGSGDRSFCAGTDLKARLNEETDRFPETGFAGLTERFDLTKPVVALVNGDAIGGGLEIILACDLAIAVEQARFGLPEPRVGLAAKGGLHRLARQIPMKHAMKIALTGNLFDAQTALEYGLINQIVEKKNFVRECQCMLDTLLECAPLSLRASKEMIQKGLSASSMEEAFKLNYPEHATMLSSYDTREGSKAFLEKRTPLWRGR</sequence>
<dbReference type="PANTHER" id="PTHR11941">
    <property type="entry name" value="ENOYL-COA HYDRATASE-RELATED"/>
    <property type="match status" value="1"/>
</dbReference>
<protein>
    <recommendedName>
        <fullName evidence="4">Enoyl-CoA hydratase</fullName>
    </recommendedName>
</protein>
<dbReference type="GO" id="GO:0006635">
    <property type="term" value="P:fatty acid beta-oxidation"/>
    <property type="evidence" value="ECO:0007669"/>
    <property type="project" value="TreeGrafter"/>
</dbReference>
<accession>A0A381NTK1</accession>
<dbReference type="Gene3D" id="1.10.12.10">
    <property type="entry name" value="Lyase 2-enoyl-coa Hydratase, Chain A, domain 2"/>
    <property type="match status" value="1"/>
</dbReference>
<evidence type="ECO:0000256" key="2">
    <source>
        <dbReference type="ARBA" id="ARBA00023239"/>
    </source>
</evidence>
<proteinExistence type="inferred from homology"/>
<evidence type="ECO:0000256" key="1">
    <source>
        <dbReference type="ARBA" id="ARBA00005254"/>
    </source>
</evidence>
<reference evidence="3" key="1">
    <citation type="submission" date="2018-05" db="EMBL/GenBank/DDBJ databases">
        <authorList>
            <person name="Lanie J.A."/>
            <person name="Ng W.-L."/>
            <person name="Kazmierczak K.M."/>
            <person name="Andrzejewski T.M."/>
            <person name="Davidsen T.M."/>
            <person name="Wayne K.J."/>
            <person name="Tettelin H."/>
            <person name="Glass J.I."/>
            <person name="Rusch D."/>
            <person name="Podicherti R."/>
            <person name="Tsui H.-C.T."/>
            <person name="Winkler M.E."/>
        </authorList>
    </citation>
    <scope>NUCLEOTIDE SEQUENCE</scope>
</reference>
<dbReference type="EMBL" id="UINC01000585">
    <property type="protein sequence ID" value="SUZ57880.1"/>
    <property type="molecule type" value="Genomic_DNA"/>
</dbReference>
<dbReference type="PROSITE" id="PS00166">
    <property type="entry name" value="ENOYL_COA_HYDRATASE"/>
    <property type="match status" value="1"/>
</dbReference>
<dbReference type="InterPro" id="IPR018376">
    <property type="entry name" value="Enoyl-CoA_hyd/isom_CS"/>
</dbReference>
<gene>
    <name evidence="3" type="ORF">METZ01_LOCUS10734</name>
</gene>
<dbReference type="CDD" id="cd06558">
    <property type="entry name" value="crotonase-like"/>
    <property type="match status" value="1"/>
</dbReference>
<dbReference type="InterPro" id="IPR001753">
    <property type="entry name" value="Enoyl-CoA_hydra/iso"/>
</dbReference>
<organism evidence="3">
    <name type="scientific">marine metagenome</name>
    <dbReference type="NCBI Taxonomy" id="408172"/>
    <lineage>
        <taxon>unclassified sequences</taxon>
        <taxon>metagenomes</taxon>
        <taxon>ecological metagenomes</taxon>
    </lineage>
</organism>
<comment type="similarity">
    <text evidence="1">Belongs to the enoyl-CoA hydratase/isomerase family.</text>
</comment>
<dbReference type="GO" id="GO:0016829">
    <property type="term" value="F:lyase activity"/>
    <property type="evidence" value="ECO:0007669"/>
    <property type="project" value="UniProtKB-KW"/>
</dbReference>
<dbReference type="InterPro" id="IPR029045">
    <property type="entry name" value="ClpP/crotonase-like_dom_sf"/>
</dbReference>
<evidence type="ECO:0000313" key="3">
    <source>
        <dbReference type="EMBL" id="SUZ57880.1"/>
    </source>
</evidence>
<dbReference type="SUPFAM" id="SSF52096">
    <property type="entry name" value="ClpP/crotonase"/>
    <property type="match status" value="1"/>
</dbReference>
<evidence type="ECO:0008006" key="4">
    <source>
        <dbReference type="Google" id="ProtNLM"/>
    </source>
</evidence>